<organism evidence="2 3">
    <name type="scientific">Rhodovarius crocodyli</name>
    <dbReference type="NCBI Taxonomy" id="1979269"/>
    <lineage>
        <taxon>Bacteria</taxon>
        <taxon>Pseudomonadati</taxon>
        <taxon>Pseudomonadota</taxon>
        <taxon>Alphaproteobacteria</taxon>
        <taxon>Acetobacterales</taxon>
        <taxon>Roseomonadaceae</taxon>
        <taxon>Rhodovarius</taxon>
    </lineage>
</organism>
<evidence type="ECO:0000256" key="1">
    <source>
        <dbReference type="SAM" id="MobiDB-lite"/>
    </source>
</evidence>
<dbReference type="OrthoDB" id="10017098at2"/>
<evidence type="ECO:0000313" key="2">
    <source>
        <dbReference type="EMBL" id="RVT91391.1"/>
    </source>
</evidence>
<dbReference type="Proteomes" id="UP000282957">
    <property type="component" value="Unassembled WGS sequence"/>
</dbReference>
<protein>
    <submittedName>
        <fullName evidence="2">Uncharacterized protein</fullName>
    </submittedName>
</protein>
<dbReference type="AlphaFoldDB" id="A0A437M115"/>
<feature type="region of interest" description="Disordered" evidence="1">
    <location>
        <begin position="1"/>
        <end position="28"/>
    </location>
</feature>
<name>A0A437M115_9PROT</name>
<keyword evidence="3" id="KW-1185">Reference proteome</keyword>
<dbReference type="RefSeq" id="WP_127789808.1">
    <property type="nucleotide sequence ID" value="NZ_SACL01000011.1"/>
</dbReference>
<gene>
    <name evidence="2" type="ORF">EOD42_22310</name>
</gene>
<evidence type="ECO:0000313" key="3">
    <source>
        <dbReference type="Proteomes" id="UP000282957"/>
    </source>
</evidence>
<dbReference type="EMBL" id="SACL01000011">
    <property type="protein sequence ID" value="RVT91391.1"/>
    <property type="molecule type" value="Genomic_DNA"/>
</dbReference>
<accession>A0A437M115</accession>
<comment type="caution">
    <text evidence="2">The sequence shown here is derived from an EMBL/GenBank/DDBJ whole genome shotgun (WGS) entry which is preliminary data.</text>
</comment>
<sequence length="255" mass="27735">MSGEDEPRMLGQMLTGGGQSREISIPSRPVDLPPRLAGALRDLSYPAMPRTVAVDVRDEAWRLLPAAEAACAPATARQWALFLGPLILLRVARYPEKDVGKQMELLARFLTSVPARVLTEARQAEATRRFHYWPSVKELAEWLEPAGAGLRDRVMALRRLASAPVAAKPEKAAAVQARALSDLASELRVNAMQRDAVLRDARKVRAAPVAVEARNAGYEAAARKAEAEGDPARAARLRLGIRPTAMNPNIEGKAQ</sequence>
<reference evidence="2 3" key="1">
    <citation type="submission" date="2019-01" db="EMBL/GenBank/DDBJ databases">
        <authorList>
            <person name="Chen W.-M."/>
        </authorList>
    </citation>
    <scope>NUCLEOTIDE SEQUENCE [LARGE SCALE GENOMIC DNA]</scope>
    <source>
        <strain evidence="2 3">CCP-6</strain>
    </source>
</reference>
<proteinExistence type="predicted"/>